<dbReference type="SUPFAM" id="SSF82199">
    <property type="entry name" value="SET domain"/>
    <property type="match status" value="1"/>
</dbReference>
<dbReference type="SMART" id="SM00468">
    <property type="entry name" value="PreSET"/>
    <property type="match status" value="1"/>
</dbReference>
<dbReference type="InterPro" id="IPR003105">
    <property type="entry name" value="SRA_YDG"/>
</dbReference>
<dbReference type="InterPro" id="IPR003616">
    <property type="entry name" value="Post-SET_dom"/>
</dbReference>
<dbReference type="GO" id="GO:0005694">
    <property type="term" value="C:chromosome"/>
    <property type="evidence" value="ECO:0007669"/>
    <property type="project" value="UniProtKB-SubCell"/>
</dbReference>
<dbReference type="GO" id="GO:0032259">
    <property type="term" value="P:methylation"/>
    <property type="evidence" value="ECO:0007669"/>
    <property type="project" value="UniProtKB-KW"/>
</dbReference>
<dbReference type="Gene3D" id="2.30.280.10">
    <property type="entry name" value="SRA-YDG"/>
    <property type="match status" value="2"/>
</dbReference>
<keyword evidence="2" id="KW-0158">Chromosome</keyword>
<evidence type="ECO:0000259" key="9">
    <source>
        <dbReference type="PROSITE" id="PS50280"/>
    </source>
</evidence>
<dbReference type="GO" id="GO:0008270">
    <property type="term" value="F:zinc ion binding"/>
    <property type="evidence" value="ECO:0007669"/>
    <property type="project" value="InterPro"/>
</dbReference>
<dbReference type="InterPro" id="IPR001214">
    <property type="entry name" value="SET_dom"/>
</dbReference>
<proteinExistence type="predicted"/>
<evidence type="ECO:0000256" key="7">
    <source>
        <dbReference type="ARBA" id="ARBA00023242"/>
    </source>
</evidence>
<dbReference type="InterPro" id="IPR046341">
    <property type="entry name" value="SET_dom_sf"/>
</dbReference>
<dbReference type="eggNOG" id="KOG1082">
    <property type="taxonomic scope" value="Eukaryota"/>
</dbReference>
<evidence type="ECO:0000256" key="5">
    <source>
        <dbReference type="ARBA" id="ARBA00022691"/>
    </source>
</evidence>
<dbReference type="PROSITE" id="PS50280">
    <property type="entry name" value="SET"/>
    <property type="match status" value="1"/>
</dbReference>
<dbReference type="PROSITE" id="PS50868">
    <property type="entry name" value="POST_SET"/>
    <property type="match status" value="1"/>
</dbReference>
<evidence type="ECO:0000256" key="2">
    <source>
        <dbReference type="ARBA" id="ARBA00022454"/>
    </source>
</evidence>
<organism evidence="13 14">
    <name type="scientific">Erythranthe guttata</name>
    <name type="common">Yellow monkey flower</name>
    <name type="synonym">Mimulus guttatus</name>
    <dbReference type="NCBI Taxonomy" id="4155"/>
    <lineage>
        <taxon>Eukaryota</taxon>
        <taxon>Viridiplantae</taxon>
        <taxon>Streptophyta</taxon>
        <taxon>Embryophyta</taxon>
        <taxon>Tracheophyta</taxon>
        <taxon>Spermatophyta</taxon>
        <taxon>Magnoliopsida</taxon>
        <taxon>eudicotyledons</taxon>
        <taxon>Gunneridae</taxon>
        <taxon>Pentapetalae</taxon>
        <taxon>asterids</taxon>
        <taxon>lamiids</taxon>
        <taxon>Lamiales</taxon>
        <taxon>Phrymaceae</taxon>
        <taxon>Erythranthe</taxon>
    </lineage>
</organism>
<dbReference type="Proteomes" id="UP000030748">
    <property type="component" value="Unassembled WGS sequence"/>
</dbReference>
<evidence type="ECO:0008006" key="15">
    <source>
        <dbReference type="Google" id="ProtNLM"/>
    </source>
</evidence>
<sequence>MEQGLGFNSNSNTPFDSIDKSRVLDVKPLKFIVPIFPNSPPEVGPFYPFLAPNTTQKSTIVAQTPQPNYGGNGPLKDAALDRCGSEFSKDRDVCAVSNLGKRRGRPPREKPENVEDDFGANAVINTFLKSFNLHDFEEFKRRNNDRGIVGTVLFVYDSIRRHLTQLEESKQLSLRRPDLKAGAALISKGIRANSTKRIGNIPGVKVGDIFFFRMELCIVGLHGHTMGGIDYTTAVNGESMAGGVQRRDGQVFDQKLEGGNLALVNSFHRGNEVRVIRGVKDKTDGSNGKIYVYDGLYQIQDSWTEKIKSGFSVFKYKLVRVPGQPEGFSLWESIRKKDGNALRAGLVGECQPVALVNDVDGEMGPAHFTYVRSLRYAKPFQTSKPYSGCRCSGGCQPGDASCPCNRKNDGFAPYSSIGVLLNPPNKWLIHECGFTCSCPPNCRNRMSQIGVKVRFEVFKTKNKGWGLRSLDPIRAGGFICEYAGDVIEGFTENGFGNEIDDDYIFDATCVRGDGSGGLGKDPFALVISAKENGNVARFLNHSCCPNVMWRPVLRESNSDSYVHVAFFAIRHIPPMQELTYDYEMVRHEKQRDERKKKCLCGSTKCRGHFY</sequence>
<dbReference type="InterPro" id="IPR051357">
    <property type="entry name" value="H3K9_HMTase_SUVAR3-9"/>
</dbReference>
<name>A0A022R604_ERYGU</name>
<keyword evidence="7 8" id="KW-0539">Nucleus</keyword>
<feature type="domain" description="YDG" evidence="12">
    <location>
        <begin position="174"/>
        <end position="320"/>
    </location>
</feature>
<evidence type="ECO:0000256" key="1">
    <source>
        <dbReference type="ARBA" id="ARBA00004286"/>
    </source>
</evidence>
<evidence type="ECO:0000313" key="13">
    <source>
        <dbReference type="EMBL" id="EYU35676.1"/>
    </source>
</evidence>
<evidence type="ECO:0000259" key="12">
    <source>
        <dbReference type="PROSITE" id="PS51015"/>
    </source>
</evidence>
<evidence type="ECO:0000256" key="6">
    <source>
        <dbReference type="ARBA" id="ARBA00022853"/>
    </source>
</evidence>
<reference evidence="13 14" key="1">
    <citation type="journal article" date="2013" name="Proc. Natl. Acad. Sci. U.S.A.">
        <title>Fine-scale variation in meiotic recombination in Mimulus inferred from population shotgun sequencing.</title>
        <authorList>
            <person name="Hellsten U."/>
            <person name="Wright K.M."/>
            <person name="Jenkins J."/>
            <person name="Shu S."/>
            <person name="Yuan Y."/>
            <person name="Wessler S.R."/>
            <person name="Schmutz J."/>
            <person name="Willis J.H."/>
            <person name="Rokhsar D.S."/>
        </authorList>
    </citation>
    <scope>NUCLEOTIDE SEQUENCE [LARGE SCALE GENOMIC DNA]</scope>
    <source>
        <strain evidence="14">cv. DUN x IM62</strain>
    </source>
</reference>
<dbReference type="PROSITE" id="PS51575">
    <property type="entry name" value="SAM_MT43_SUVAR39_2"/>
    <property type="match status" value="1"/>
</dbReference>
<evidence type="ECO:0000259" key="11">
    <source>
        <dbReference type="PROSITE" id="PS50868"/>
    </source>
</evidence>
<dbReference type="SMART" id="SM00317">
    <property type="entry name" value="SET"/>
    <property type="match status" value="1"/>
</dbReference>
<feature type="domain" description="SET" evidence="9">
    <location>
        <begin position="453"/>
        <end position="583"/>
    </location>
</feature>
<dbReference type="GO" id="GO:0003690">
    <property type="term" value="F:double-stranded DNA binding"/>
    <property type="evidence" value="ECO:0000318"/>
    <property type="project" value="GO_Central"/>
</dbReference>
<dbReference type="PROSITE" id="PS50867">
    <property type="entry name" value="PRE_SET"/>
    <property type="match status" value="1"/>
</dbReference>
<dbReference type="PANTHER" id="PTHR45660:SF13">
    <property type="entry name" value="HISTONE-LYSINE N-METHYLTRANSFERASE SETMAR"/>
    <property type="match status" value="1"/>
</dbReference>
<dbReference type="InterPro" id="IPR025794">
    <property type="entry name" value="H3-K9-MeTrfase_plant"/>
</dbReference>
<evidence type="ECO:0000259" key="10">
    <source>
        <dbReference type="PROSITE" id="PS50867"/>
    </source>
</evidence>
<keyword evidence="3" id="KW-0489">Methyltransferase</keyword>
<dbReference type="Pfam" id="PF05033">
    <property type="entry name" value="Pre-SET"/>
    <property type="match status" value="1"/>
</dbReference>
<dbReference type="Gene3D" id="2.170.270.10">
    <property type="entry name" value="SET domain"/>
    <property type="match status" value="1"/>
</dbReference>
<keyword evidence="5" id="KW-0949">S-adenosyl-L-methionine</keyword>
<evidence type="ECO:0000256" key="4">
    <source>
        <dbReference type="ARBA" id="ARBA00022679"/>
    </source>
</evidence>
<keyword evidence="6" id="KW-0156">Chromatin regulator</keyword>
<accession>A0A022R604</accession>
<dbReference type="InterPro" id="IPR015947">
    <property type="entry name" value="PUA-like_sf"/>
</dbReference>
<evidence type="ECO:0000313" key="14">
    <source>
        <dbReference type="Proteomes" id="UP000030748"/>
    </source>
</evidence>
<evidence type="ECO:0000256" key="8">
    <source>
        <dbReference type="PROSITE-ProRule" id="PRU00358"/>
    </source>
</evidence>
<feature type="domain" description="Post-SET" evidence="11">
    <location>
        <begin position="594"/>
        <end position="610"/>
    </location>
</feature>
<dbReference type="Pfam" id="PF02182">
    <property type="entry name" value="SAD_SRA"/>
    <property type="match status" value="2"/>
</dbReference>
<dbReference type="PANTHER" id="PTHR45660">
    <property type="entry name" value="HISTONE-LYSINE N-METHYLTRANSFERASE SETMAR"/>
    <property type="match status" value="1"/>
</dbReference>
<protein>
    <recommendedName>
        <fullName evidence="15">SET domain-containing protein</fullName>
    </recommendedName>
</protein>
<dbReference type="EMBL" id="KI630608">
    <property type="protein sequence ID" value="EYU35676.1"/>
    <property type="molecule type" value="Genomic_DNA"/>
</dbReference>
<dbReference type="InterPro" id="IPR036987">
    <property type="entry name" value="SRA-YDG_sf"/>
</dbReference>
<dbReference type="SMART" id="SM00466">
    <property type="entry name" value="SRA"/>
    <property type="match status" value="1"/>
</dbReference>
<gene>
    <name evidence="13" type="ORF">MIMGU_mgv1a003074mg</name>
</gene>
<keyword evidence="4" id="KW-0808">Transferase</keyword>
<evidence type="ECO:0000256" key="3">
    <source>
        <dbReference type="ARBA" id="ARBA00022603"/>
    </source>
</evidence>
<dbReference type="GO" id="GO:0042054">
    <property type="term" value="F:histone methyltransferase activity"/>
    <property type="evidence" value="ECO:0000318"/>
    <property type="project" value="GO_Central"/>
</dbReference>
<dbReference type="GO" id="GO:0005634">
    <property type="term" value="C:nucleus"/>
    <property type="evidence" value="ECO:0007669"/>
    <property type="project" value="UniProtKB-SubCell"/>
</dbReference>
<dbReference type="PROSITE" id="PS51015">
    <property type="entry name" value="YDG"/>
    <property type="match status" value="1"/>
</dbReference>
<dbReference type="Pfam" id="PF00856">
    <property type="entry name" value="SET"/>
    <property type="match status" value="1"/>
</dbReference>
<comment type="subcellular location">
    <subcellularLocation>
        <location evidence="1">Chromosome</location>
    </subcellularLocation>
    <subcellularLocation>
        <location evidence="8">Nucleus</location>
    </subcellularLocation>
</comment>
<keyword evidence="14" id="KW-1185">Reference proteome</keyword>
<dbReference type="STRING" id="4155.A0A022R604"/>
<dbReference type="SUPFAM" id="SSF88697">
    <property type="entry name" value="PUA domain-like"/>
    <property type="match status" value="1"/>
</dbReference>
<feature type="domain" description="Pre-SET" evidence="10">
    <location>
        <begin position="387"/>
        <end position="450"/>
    </location>
</feature>
<dbReference type="InterPro" id="IPR007728">
    <property type="entry name" value="Pre-SET_dom"/>
</dbReference>
<dbReference type="AlphaFoldDB" id="A0A022R604"/>